<proteinExistence type="predicted"/>
<dbReference type="Pfam" id="PF00528">
    <property type="entry name" value="BPD_transp_1"/>
    <property type="match status" value="1"/>
</dbReference>
<accession>A0A381SL22</accession>
<sequence length="278" mass="30571">MTMNFFRAIGRLPWSARIGLLILFFFAMCILFAPWIAPYGESQIVGDVWEPIGGTFLFGTDQIGRDLLSRLVYGARNTISLALLTTALSFLFGSLMGFLAATMRGWVDQVLSRFVDIIISIPTLIFALIVLSAVGTAIPVLVTVIGIVYAMPVYRIARAVAMDIEIMEYVEAARLRGEGLWWIMWREILPNALTPLAAEFGLRFCFVFLLISGLSFLGLGLQPPLADWGAMVRGNADGIAWGIYHGLIPAGCIALLTISVNLLVDWLVHKASGLREDQ</sequence>
<dbReference type="PANTHER" id="PTHR43386">
    <property type="entry name" value="OLIGOPEPTIDE TRANSPORT SYSTEM PERMEASE PROTEIN APPC"/>
    <property type="match status" value="1"/>
</dbReference>
<dbReference type="AlphaFoldDB" id="A0A381SL22"/>
<feature type="transmembrane region" description="Helical" evidence="7">
    <location>
        <begin position="79"/>
        <end position="102"/>
    </location>
</feature>
<evidence type="ECO:0000256" key="4">
    <source>
        <dbReference type="ARBA" id="ARBA00022692"/>
    </source>
</evidence>
<dbReference type="GO" id="GO:0005886">
    <property type="term" value="C:plasma membrane"/>
    <property type="evidence" value="ECO:0007669"/>
    <property type="project" value="UniProtKB-SubCell"/>
</dbReference>
<feature type="transmembrane region" description="Helical" evidence="7">
    <location>
        <begin position="241"/>
        <end position="268"/>
    </location>
</feature>
<evidence type="ECO:0000256" key="2">
    <source>
        <dbReference type="ARBA" id="ARBA00022448"/>
    </source>
</evidence>
<dbReference type="InterPro" id="IPR050366">
    <property type="entry name" value="BP-dependent_transpt_permease"/>
</dbReference>
<keyword evidence="4 7" id="KW-0812">Transmembrane</keyword>
<gene>
    <name evidence="9" type="ORF">METZ01_LOCUS56895</name>
</gene>
<dbReference type="SUPFAM" id="SSF161098">
    <property type="entry name" value="MetI-like"/>
    <property type="match status" value="1"/>
</dbReference>
<keyword evidence="3" id="KW-1003">Cell membrane</keyword>
<evidence type="ECO:0000256" key="1">
    <source>
        <dbReference type="ARBA" id="ARBA00004651"/>
    </source>
</evidence>
<evidence type="ECO:0000256" key="3">
    <source>
        <dbReference type="ARBA" id="ARBA00022475"/>
    </source>
</evidence>
<reference evidence="9" key="1">
    <citation type="submission" date="2018-05" db="EMBL/GenBank/DDBJ databases">
        <authorList>
            <person name="Lanie J.A."/>
            <person name="Ng W.-L."/>
            <person name="Kazmierczak K.M."/>
            <person name="Andrzejewski T.M."/>
            <person name="Davidsen T.M."/>
            <person name="Wayne K.J."/>
            <person name="Tettelin H."/>
            <person name="Glass J.I."/>
            <person name="Rusch D."/>
            <person name="Podicherti R."/>
            <person name="Tsui H.-C.T."/>
            <person name="Winkler M.E."/>
        </authorList>
    </citation>
    <scope>NUCLEOTIDE SEQUENCE</scope>
</reference>
<evidence type="ECO:0000259" key="8">
    <source>
        <dbReference type="PROSITE" id="PS50928"/>
    </source>
</evidence>
<dbReference type="PANTHER" id="PTHR43386:SF25">
    <property type="entry name" value="PEPTIDE ABC TRANSPORTER PERMEASE PROTEIN"/>
    <property type="match status" value="1"/>
</dbReference>
<evidence type="ECO:0000313" key="9">
    <source>
        <dbReference type="EMBL" id="SVA04041.1"/>
    </source>
</evidence>
<name>A0A381SL22_9ZZZZ</name>
<evidence type="ECO:0000256" key="6">
    <source>
        <dbReference type="ARBA" id="ARBA00023136"/>
    </source>
</evidence>
<organism evidence="9">
    <name type="scientific">marine metagenome</name>
    <dbReference type="NCBI Taxonomy" id="408172"/>
    <lineage>
        <taxon>unclassified sequences</taxon>
        <taxon>metagenomes</taxon>
        <taxon>ecological metagenomes</taxon>
    </lineage>
</organism>
<dbReference type="PROSITE" id="PS50928">
    <property type="entry name" value="ABC_TM1"/>
    <property type="match status" value="1"/>
</dbReference>
<keyword evidence="6 7" id="KW-0472">Membrane</keyword>
<feature type="domain" description="ABC transmembrane type-1" evidence="8">
    <location>
        <begin position="75"/>
        <end position="264"/>
    </location>
</feature>
<feature type="transmembrane region" description="Helical" evidence="7">
    <location>
        <begin position="20"/>
        <end position="37"/>
    </location>
</feature>
<dbReference type="GO" id="GO:0055085">
    <property type="term" value="P:transmembrane transport"/>
    <property type="evidence" value="ECO:0007669"/>
    <property type="project" value="InterPro"/>
</dbReference>
<keyword evidence="2" id="KW-0813">Transport</keyword>
<feature type="transmembrane region" description="Helical" evidence="7">
    <location>
        <begin position="137"/>
        <end position="157"/>
    </location>
</feature>
<protein>
    <recommendedName>
        <fullName evidence="8">ABC transmembrane type-1 domain-containing protein</fullName>
    </recommendedName>
</protein>
<dbReference type="Gene3D" id="1.10.3720.10">
    <property type="entry name" value="MetI-like"/>
    <property type="match status" value="1"/>
</dbReference>
<dbReference type="Pfam" id="PF12911">
    <property type="entry name" value="OppC_N"/>
    <property type="match status" value="1"/>
</dbReference>
<feature type="transmembrane region" description="Helical" evidence="7">
    <location>
        <begin position="200"/>
        <end position="221"/>
    </location>
</feature>
<dbReference type="InterPro" id="IPR000515">
    <property type="entry name" value="MetI-like"/>
</dbReference>
<dbReference type="EMBL" id="UINC01003181">
    <property type="protein sequence ID" value="SVA04041.1"/>
    <property type="molecule type" value="Genomic_DNA"/>
</dbReference>
<evidence type="ECO:0000256" key="7">
    <source>
        <dbReference type="SAM" id="Phobius"/>
    </source>
</evidence>
<dbReference type="CDD" id="cd06261">
    <property type="entry name" value="TM_PBP2"/>
    <property type="match status" value="1"/>
</dbReference>
<comment type="subcellular location">
    <subcellularLocation>
        <location evidence="1">Cell membrane</location>
        <topology evidence="1">Multi-pass membrane protein</topology>
    </subcellularLocation>
</comment>
<keyword evidence="5 7" id="KW-1133">Transmembrane helix</keyword>
<feature type="transmembrane region" description="Helical" evidence="7">
    <location>
        <begin position="114"/>
        <end position="131"/>
    </location>
</feature>
<evidence type="ECO:0000256" key="5">
    <source>
        <dbReference type="ARBA" id="ARBA00022989"/>
    </source>
</evidence>
<dbReference type="InterPro" id="IPR035906">
    <property type="entry name" value="MetI-like_sf"/>
</dbReference>
<dbReference type="InterPro" id="IPR025966">
    <property type="entry name" value="OppC_N"/>
</dbReference>